<feature type="region of interest" description="Disordered" evidence="1">
    <location>
        <begin position="50"/>
        <end position="69"/>
    </location>
</feature>
<feature type="compositionally biased region" description="Polar residues" evidence="1">
    <location>
        <begin position="55"/>
        <end position="66"/>
    </location>
</feature>
<reference evidence="4" key="1">
    <citation type="submission" date="2011-06" db="EMBL/GenBank/DDBJ databases">
        <title>Complete genome sequence of Paenibacillus mucilaginosus KNP414.</title>
        <authorList>
            <person name="Wang J."/>
            <person name="Hu S."/>
            <person name="Hu X."/>
            <person name="Zhang B."/>
            <person name="Dong D."/>
            <person name="Zhang S."/>
            <person name="Zhao K."/>
            <person name="Wu D."/>
        </authorList>
    </citation>
    <scope>NUCLEOTIDE SEQUENCE [LARGE SCALE GENOMIC DNA]</scope>
    <source>
        <strain evidence="4">KNP414</strain>
    </source>
</reference>
<evidence type="ECO:0000256" key="1">
    <source>
        <dbReference type="SAM" id="MobiDB-lite"/>
    </source>
</evidence>
<protein>
    <recommendedName>
        <fullName evidence="2">Peptidase G2 IMC autoproteolytic cleavage domain-containing protein</fullName>
    </recommendedName>
</protein>
<dbReference type="EMBL" id="CP002869">
    <property type="protein sequence ID" value="AEI42785.1"/>
    <property type="molecule type" value="Genomic_DNA"/>
</dbReference>
<dbReference type="Gene3D" id="2.150.10.10">
    <property type="entry name" value="Serralysin-like metalloprotease, C-terminal"/>
    <property type="match status" value="2"/>
</dbReference>
<organism evidence="3 4">
    <name type="scientific">Paenibacillus mucilaginosus (strain KNP414)</name>
    <dbReference type="NCBI Taxonomy" id="1036673"/>
    <lineage>
        <taxon>Bacteria</taxon>
        <taxon>Bacillati</taxon>
        <taxon>Bacillota</taxon>
        <taxon>Bacilli</taxon>
        <taxon>Bacillales</taxon>
        <taxon>Paenibacillaceae</taxon>
        <taxon>Paenibacillus</taxon>
    </lineage>
</organism>
<dbReference type="InterPro" id="IPR011049">
    <property type="entry name" value="Serralysin-like_metalloprot_C"/>
</dbReference>
<dbReference type="Gene3D" id="4.10.80.40">
    <property type="entry name" value="succinate dehydrogenase protein domain"/>
    <property type="match status" value="1"/>
</dbReference>
<reference evidence="3 4" key="2">
    <citation type="journal article" date="2013" name="Genome Announc.">
        <title>Genome Sequence of Growth-Improving Paenibacillus mucilaginosus Strain KNP414.</title>
        <authorList>
            <person name="Lu J.J."/>
            <person name="Wang J.F."/>
            <person name="Hu X.F."/>
        </authorList>
    </citation>
    <scope>NUCLEOTIDE SEQUENCE [LARGE SCALE GENOMIC DNA]</scope>
    <source>
        <strain evidence="3 4">KNP414</strain>
    </source>
</reference>
<accession>F8FHS8</accession>
<dbReference type="SUPFAM" id="SSF101967">
    <property type="entry name" value="Adhesin YadA, collagen-binding domain"/>
    <property type="match status" value="3"/>
</dbReference>
<dbReference type="KEGG" id="pms:KNP414_04253"/>
<evidence type="ECO:0000259" key="2">
    <source>
        <dbReference type="Pfam" id="PF11962"/>
    </source>
</evidence>
<dbReference type="AlphaFoldDB" id="F8FHS8"/>
<name>F8FHS8_PAEMK</name>
<evidence type="ECO:0000313" key="3">
    <source>
        <dbReference type="EMBL" id="AEI42785.1"/>
    </source>
</evidence>
<dbReference type="Proteomes" id="UP000006620">
    <property type="component" value="Chromosome"/>
</dbReference>
<evidence type="ECO:0000313" key="4">
    <source>
        <dbReference type="Proteomes" id="UP000006620"/>
    </source>
</evidence>
<feature type="domain" description="Peptidase G2 IMC autoproteolytic cleavage" evidence="2">
    <location>
        <begin position="273"/>
        <end position="460"/>
    </location>
</feature>
<dbReference type="MEROPS" id="G02.001"/>
<dbReference type="InterPro" id="IPR021865">
    <property type="entry name" value="Peptidase_G2"/>
</dbReference>
<dbReference type="PATRIC" id="fig|1036673.3.peg.3921"/>
<dbReference type="HOGENOM" id="CLU_040768_1_0_9"/>
<dbReference type="Gene3D" id="2.40.300.10">
    <property type="entry name" value="Head decoration protein D"/>
    <property type="match status" value="1"/>
</dbReference>
<dbReference type="Pfam" id="PF11962">
    <property type="entry name" value="Peptidase_G2"/>
    <property type="match status" value="1"/>
</dbReference>
<gene>
    <name evidence="3" type="ordered locus">KNP414_04253</name>
</gene>
<sequence>MADSCSRKATGACSEAEGYTTTASGQASHAEGWMTAASGVASHAEGVSTVAEANASHSEGNGSRTTGFAAHAEGNGSIAEGFAAHSEGYFSRAQGKYSHAEGDVNTAVGYASHAEGSGCNAEGAASHAEGFLTIARGQHSHTEGAGTLAEGFAAHAEGEVTDATERGAHAEGIFSKARALAAHAEGNWTRAFGSCSHTEGAFTTTEGACAHAEGLQTKASGNYAHAEGANTTADADYSHAGGRNTDTGGFEGAFIIGRYASAQYPYSFHLGNGMENGPSRNVVILDQEGNVRIEGTVISGSADYAVMFETTDGMPIEPGYWVTLEGEKIRKADAGDRYVLGIVSSSPAVLGDAADLRWKNMFLTDVWGRVLYEESDVPEQRDPEGNVVIPAGRRIHPVLHPSYDPRQVYIPRMQRPEWAAVGLLGKLLARDDGTCVPGGYCRPGERGVATASEKGYRVLKRVGPNQILVLVR</sequence>
<proteinExistence type="predicted"/>